<proteinExistence type="predicted"/>
<dbReference type="InterPro" id="IPR029045">
    <property type="entry name" value="ClpP/crotonase-like_dom_sf"/>
</dbReference>
<dbReference type="SUPFAM" id="SSF52096">
    <property type="entry name" value="ClpP/crotonase"/>
    <property type="match status" value="1"/>
</dbReference>
<feature type="signal peptide" evidence="1">
    <location>
        <begin position="1"/>
        <end position="24"/>
    </location>
</feature>
<accession>A0ABR6ZNU8</accession>
<dbReference type="EMBL" id="JACOGF010000004">
    <property type="protein sequence ID" value="MBC3917572.1"/>
    <property type="molecule type" value="Genomic_DNA"/>
</dbReference>
<keyword evidence="3" id="KW-1185">Reference proteome</keyword>
<comment type="caution">
    <text evidence="2">The sequence shown here is derived from an EMBL/GenBank/DDBJ whole genome shotgun (WGS) entry which is preliminary data.</text>
</comment>
<feature type="chain" id="PRO_5046148082" description="ATP-dependent protease ClpP protease subunit" evidence="1">
    <location>
        <begin position="25"/>
        <end position="241"/>
    </location>
</feature>
<keyword evidence="1" id="KW-0732">Signal</keyword>
<dbReference type="Gene3D" id="3.90.226.10">
    <property type="entry name" value="2-enoyl-CoA Hydratase, Chain A, domain 1"/>
    <property type="match status" value="1"/>
</dbReference>
<evidence type="ECO:0000313" key="2">
    <source>
        <dbReference type="EMBL" id="MBC3917572.1"/>
    </source>
</evidence>
<evidence type="ECO:0008006" key="4">
    <source>
        <dbReference type="Google" id="ProtNLM"/>
    </source>
</evidence>
<name>A0ABR6ZNU8_9BURK</name>
<dbReference type="Proteomes" id="UP000650424">
    <property type="component" value="Unassembled WGS sequence"/>
</dbReference>
<gene>
    <name evidence="2" type="ORF">H8L32_08825</name>
</gene>
<dbReference type="RefSeq" id="WP_186946832.1">
    <property type="nucleotide sequence ID" value="NZ_JACOGF010000004.1"/>
</dbReference>
<protein>
    <recommendedName>
        <fullName evidence="4">ATP-dependent protease ClpP protease subunit</fullName>
    </recommendedName>
</protein>
<reference evidence="2 3" key="1">
    <citation type="submission" date="2020-08" db="EMBL/GenBank/DDBJ databases">
        <title>Novel species isolated from subtropical streams in China.</title>
        <authorList>
            <person name="Lu H."/>
        </authorList>
    </citation>
    <scope>NUCLEOTIDE SEQUENCE [LARGE SCALE GENOMIC DNA]</scope>
    <source>
        <strain evidence="2 3">CY18W</strain>
    </source>
</reference>
<evidence type="ECO:0000313" key="3">
    <source>
        <dbReference type="Proteomes" id="UP000650424"/>
    </source>
</evidence>
<organism evidence="2 3">
    <name type="scientific">Undibacterium hunanense</name>
    <dbReference type="NCBI Taxonomy" id="2762292"/>
    <lineage>
        <taxon>Bacteria</taxon>
        <taxon>Pseudomonadati</taxon>
        <taxon>Pseudomonadota</taxon>
        <taxon>Betaproteobacteria</taxon>
        <taxon>Burkholderiales</taxon>
        <taxon>Oxalobacteraceae</taxon>
        <taxon>Undibacterium</taxon>
    </lineage>
</organism>
<evidence type="ECO:0000256" key="1">
    <source>
        <dbReference type="SAM" id="SignalP"/>
    </source>
</evidence>
<sequence length="241" mass="26657">MLRLNPLFPLLAAAMIFHSAPVAAMTMLRSNDTLVLYGKVEADDAQRFRRNLSGGEVHNVVLTESPGGDLNAAYTIAQLISGRKINTAVQGNCFSSCAIMFMAGKERRMLDSKQLAHTRLGFHGPHNKETREVSTEAIPKLREWLLKATDGKFPETLLDQAMYIKKSNDMMLFYYPGADKKKGNIRFCMEGTLANPRKCETIEGHDIVSVGILTTAELLKVEDLEPQAAVPVSKETQGETK</sequence>